<dbReference type="SUPFAM" id="SSF88659">
    <property type="entry name" value="Sigma3 and sigma4 domains of RNA polymerase sigma factors"/>
    <property type="match status" value="1"/>
</dbReference>
<evidence type="ECO:0000313" key="7">
    <source>
        <dbReference type="EMBL" id="PUV25024.1"/>
    </source>
</evidence>
<dbReference type="GO" id="GO:0003677">
    <property type="term" value="F:DNA binding"/>
    <property type="evidence" value="ECO:0007669"/>
    <property type="project" value="InterPro"/>
</dbReference>
<dbReference type="PANTHER" id="PTHR43133">
    <property type="entry name" value="RNA POLYMERASE ECF-TYPE SIGMA FACTO"/>
    <property type="match status" value="1"/>
</dbReference>
<feature type="domain" description="RNA polymerase sigma factor 70 region 4 type 2" evidence="6">
    <location>
        <begin position="121"/>
        <end position="172"/>
    </location>
</feature>
<dbReference type="InterPro" id="IPR039425">
    <property type="entry name" value="RNA_pol_sigma-70-like"/>
</dbReference>
<evidence type="ECO:0000256" key="2">
    <source>
        <dbReference type="ARBA" id="ARBA00023015"/>
    </source>
</evidence>
<feature type="domain" description="RNA polymerase sigma-70 region 2" evidence="5">
    <location>
        <begin position="27"/>
        <end position="91"/>
    </location>
</feature>
<dbReference type="Gene3D" id="1.10.10.10">
    <property type="entry name" value="Winged helix-like DNA-binding domain superfamily/Winged helix DNA-binding domain"/>
    <property type="match status" value="1"/>
</dbReference>
<dbReference type="SUPFAM" id="SSF88946">
    <property type="entry name" value="Sigma2 domain of RNA polymerase sigma factors"/>
    <property type="match status" value="1"/>
</dbReference>
<dbReference type="GO" id="GO:0016987">
    <property type="term" value="F:sigma factor activity"/>
    <property type="evidence" value="ECO:0007669"/>
    <property type="project" value="UniProtKB-KW"/>
</dbReference>
<dbReference type="RefSeq" id="WP_108633356.1">
    <property type="nucleotide sequence ID" value="NZ_DAMCKI010000014.1"/>
</dbReference>
<dbReference type="InterPro" id="IPR014327">
    <property type="entry name" value="RNA_pol_sigma70_bacteroid"/>
</dbReference>
<dbReference type="Proteomes" id="UP000250831">
    <property type="component" value="Unassembled WGS sequence"/>
</dbReference>
<dbReference type="InterPro" id="IPR036388">
    <property type="entry name" value="WH-like_DNA-bd_sf"/>
</dbReference>
<organism evidence="7 8">
    <name type="scientific">Sphingobacterium athyrii</name>
    <dbReference type="NCBI Taxonomy" id="2152717"/>
    <lineage>
        <taxon>Bacteria</taxon>
        <taxon>Pseudomonadati</taxon>
        <taxon>Bacteroidota</taxon>
        <taxon>Sphingobacteriia</taxon>
        <taxon>Sphingobacteriales</taxon>
        <taxon>Sphingobacteriaceae</taxon>
        <taxon>Sphingobacterium</taxon>
    </lineage>
</organism>
<dbReference type="InterPro" id="IPR013249">
    <property type="entry name" value="RNA_pol_sigma70_r4_t2"/>
</dbReference>
<evidence type="ECO:0000256" key="1">
    <source>
        <dbReference type="ARBA" id="ARBA00010641"/>
    </source>
</evidence>
<dbReference type="InterPro" id="IPR014284">
    <property type="entry name" value="RNA_pol_sigma-70_dom"/>
</dbReference>
<evidence type="ECO:0000259" key="5">
    <source>
        <dbReference type="Pfam" id="PF04542"/>
    </source>
</evidence>
<evidence type="ECO:0000313" key="8">
    <source>
        <dbReference type="Proteomes" id="UP000250831"/>
    </source>
</evidence>
<accession>A0A363NW53</accession>
<evidence type="ECO:0000256" key="4">
    <source>
        <dbReference type="ARBA" id="ARBA00023163"/>
    </source>
</evidence>
<dbReference type="Gene3D" id="1.10.1740.10">
    <property type="match status" value="1"/>
</dbReference>
<dbReference type="EMBL" id="QCXX01000002">
    <property type="protein sequence ID" value="PUV25024.1"/>
    <property type="molecule type" value="Genomic_DNA"/>
</dbReference>
<name>A0A363NW53_9SPHI</name>
<dbReference type="PANTHER" id="PTHR43133:SF46">
    <property type="entry name" value="RNA POLYMERASE SIGMA-70 FACTOR ECF SUBFAMILY"/>
    <property type="match status" value="1"/>
</dbReference>
<comment type="similarity">
    <text evidence="1">Belongs to the sigma-70 factor family. ECF subfamily.</text>
</comment>
<sequence length="197" mass="23372">MKSPKETITLQKLKNGDLNSFNEIYFQYSPKIYIRLIRLVKDQSVAEEILQDVFTKIWLHRERIDPTKGFVSFLNHISDNLAMDFFRKVQRDKALQLEIWASAIELYYHTEEKLFFKDKQQMLTKAIDSLSPKRKEILMLNKFEDKSYKEIADLMGISVSTVSNQLVSALKDIKEYIQKNYRDEYIISFFAAFLFTL</sequence>
<proteinExistence type="inferred from homology"/>
<dbReference type="NCBIfam" id="TIGR02937">
    <property type="entry name" value="sigma70-ECF"/>
    <property type="match status" value="1"/>
</dbReference>
<keyword evidence="4" id="KW-0804">Transcription</keyword>
<evidence type="ECO:0000259" key="6">
    <source>
        <dbReference type="Pfam" id="PF08281"/>
    </source>
</evidence>
<dbReference type="AlphaFoldDB" id="A0A363NW53"/>
<dbReference type="InterPro" id="IPR007627">
    <property type="entry name" value="RNA_pol_sigma70_r2"/>
</dbReference>
<keyword evidence="8" id="KW-1185">Reference proteome</keyword>
<keyword evidence="2" id="KW-0805">Transcription regulation</keyword>
<gene>
    <name evidence="7" type="ORF">DCO56_08765</name>
</gene>
<dbReference type="Pfam" id="PF04542">
    <property type="entry name" value="Sigma70_r2"/>
    <property type="match status" value="1"/>
</dbReference>
<keyword evidence="3" id="KW-0731">Sigma factor</keyword>
<dbReference type="NCBIfam" id="TIGR02985">
    <property type="entry name" value="Sig70_bacteroi1"/>
    <property type="match status" value="1"/>
</dbReference>
<reference evidence="7 8" key="1">
    <citation type="submission" date="2018-04" db="EMBL/GenBank/DDBJ databases">
        <title>Sphingobacterium sp. M46 Genome.</title>
        <authorList>
            <person name="Cheng J."/>
            <person name="Li Y."/>
        </authorList>
    </citation>
    <scope>NUCLEOTIDE SEQUENCE [LARGE SCALE GENOMIC DNA]</scope>
    <source>
        <strain evidence="7 8">M46</strain>
    </source>
</reference>
<dbReference type="Pfam" id="PF08281">
    <property type="entry name" value="Sigma70_r4_2"/>
    <property type="match status" value="1"/>
</dbReference>
<dbReference type="GO" id="GO:0006352">
    <property type="term" value="P:DNA-templated transcription initiation"/>
    <property type="evidence" value="ECO:0007669"/>
    <property type="project" value="InterPro"/>
</dbReference>
<dbReference type="InterPro" id="IPR013325">
    <property type="entry name" value="RNA_pol_sigma_r2"/>
</dbReference>
<evidence type="ECO:0000256" key="3">
    <source>
        <dbReference type="ARBA" id="ARBA00023082"/>
    </source>
</evidence>
<dbReference type="InterPro" id="IPR013324">
    <property type="entry name" value="RNA_pol_sigma_r3/r4-like"/>
</dbReference>
<dbReference type="CDD" id="cd06171">
    <property type="entry name" value="Sigma70_r4"/>
    <property type="match status" value="1"/>
</dbReference>
<comment type="caution">
    <text evidence="7">The sequence shown here is derived from an EMBL/GenBank/DDBJ whole genome shotgun (WGS) entry which is preliminary data.</text>
</comment>
<dbReference type="OrthoDB" id="655312at2"/>
<protein>
    <submittedName>
        <fullName evidence="7">RNA polymerase sigma-70 factor</fullName>
    </submittedName>
</protein>